<dbReference type="PROSITE" id="PS51369">
    <property type="entry name" value="TCP"/>
    <property type="match status" value="1"/>
</dbReference>
<dbReference type="GO" id="GO:2000032">
    <property type="term" value="P:regulation of secondary shoot formation"/>
    <property type="evidence" value="ECO:0007669"/>
    <property type="project" value="TreeGrafter"/>
</dbReference>
<evidence type="ECO:0000313" key="8">
    <source>
        <dbReference type="EMBL" id="CAA2972002.1"/>
    </source>
</evidence>
<evidence type="ECO:0000256" key="3">
    <source>
        <dbReference type="ARBA" id="ARBA00023125"/>
    </source>
</evidence>
<evidence type="ECO:0000313" key="9">
    <source>
        <dbReference type="Proteomes" id="UP000594638"/>
    </source>
</evidence>
<feature type="domain" description="TCP" evidence="7">
    <location>
        <begin position="42"/>
        <end position="100"/>
    </location>
</feature>
<feature type="compositionally biased region" description="Polar residues" evidence="6">
    <location>
        <begin position="108"/>
        <end position="134"/>
    </location>
</feature>
<dbReference type="GO" id="GO:0043565">
    <property type="term" value="F:sequence-specific DNA binding"/>
    <property type="evidence" value="ECO:0007669"/>
    <property type="project" value="TreeGrafter"/>
</dbReference>
<dbReference type="InterPro" id="IPR005333">
    <property type="entry name" value="Transcription_factor_TCP"/>
</dbReference>
<dbReference type="GO" id="GO:0005634">
    <property type="term" value="C:nucleus"/>
    <property type="evidence" value="ECO:0007669"/>
    <property type="project" value="UniProtKB-SubCell"/>
</dbReference>
<evidence type="ECO:0000256" key="5">
    <source>
        <dbReference type="ARBA" id="ARBA00023242"/>
    </source>
</evidence>
<keyword evidence="2" id="KW-0805">Transcription regulation</keyword>
<dbReference type="PANTHER" id="PTHR31072:SF240">
    <property type="entry name" value="TRANSCRIPTION FACTOR TCP10"/>
    <property type="match status" value="1"/>
</dbReference>
<protein>
    <recommendedName>
        <fullName evidence="7">TCP domain-containing protein</fullName>
    </recommendedName>
</protein>
<dbReference type="GO" id="GO:0003700">
    <property type="term" value="F:DNA-binding transcription factor activity"/>
    <property type="evidence" value="ECO:0007669"/>
    <property type="project" value="InterPro"/>
</dbReference>
<evidence type="ECO:0000256" key="2">
    <source>
        <dbReference type="ARBA" id="ARBA00023015"/>
    </source>
</evidence>
<evidence type="ECO:0000256" key="6">
    <source>
        <dbReference type="SAM" id="MobiDB-lite"/>
    </source>
</evidence>
<dbReference type="Proteomes" id="UP000594638">
    <property type="component" value="Unassembled WGS sequence"/>
</dbReference>
<feature type="region of interest" description="Disordered" evidence="6">
    <location>
        <begin position="100"/>
        <end position="139"/>
    </location>
</feature>
<name>A0A8S0QZG3_OLEEU</name>
<dbReference type="OrthoDB" id="1927134at2759"/>
<keyword evidence="5" id="KW-0539">Nucleus</keyword>
<comment type="caution">
    <text evidence="8">The sequence shown here is derived from an EMBL/GenBank/DDBJ whole genome shotgun (WGS) entry which is preliminary data.</text>
</comment>
<dbReference type="Gramene" id="OE9A051344T1">
    <property type="protein sequence ID" value="OE9A051344C1"/>
    <property type="gene ID" value="OE9A051344"/>
</dbReference>
<feature type="compositionally biased region" description="Basic and acidic residues" evidence="6">
    <location>
        <begin position="1"/>
        <end position="30"/>
    </location>
</feature>
<evidence type="ECO:0000256" key="1">
    <source>
        <dbReference type="ARBA" id="ARBA00004123"/>
    </source>
</evidence>
<dbReference type="AlphaFoldDB" id="A0A8S0QZG3"/>
<keyword evidence="9" id="KW-1185">Reference proteome</keyword>
<proteinExistence type="predicted"/>
<comment type="subcellular location">
    <subcellularLocation>
        <location evidence="1">Nucleus</location>
    </subcellularLocation>
</comment>
<feature type="region of interest" description="Disordered" evidence="6">
    <location>
        <begin position="1"/>
        <end position="60"/>
    </location>
</feature>
<feature type="region of interest" description="Disordered" evidence="6">
    <location>
        <begin position="188"/>
        <end position="222"/>
    </location>
</feature>
<keyword evidence="4" id="KW-0804">Transcription</keyword>
<accession>A0A8S0QZG3</accession>
<dbReference type="PANTHER" id="PTHR31072">
    <property type="entry name" value="TRANSCRIPTION FACTOR TCP4-RELATED"/>
    <property type="match status" value="1"/>
</dbReference>
<reference evidence="8 9" key="1">
    <citation type="submission" date="2019-12" db="EMBL/GenBank/DDBJ databases">
        <authorList>
            <person name="Alioto T."/>
            <person name="Alioto T."/>
            <person name="Gomez Garrido J."/>
        </authorList>
    </citation>
    <scope>NUCLEOTIDE SEQUENCE [LARGE SCALE GENOMIC DNA]</scope>
</reference>
<evidence type="ECO:0000256" key="4">
    <source>
        <dbReference type="ARBA" id="ARBA00023163"/>
    </source>
</evidence>
<keyword evidence="3" id="KW-0238">DNA-binding</keyword>
<dbReference type="Pfam" id="PF03634">
    <property type="entry name" value="TCP"/>
    <property type="match status" value="1"/>
</dbReference>
<organism evidence="8 9">
    <name type="scientific">Olea europaea subsp. europaea</name>
    <dbReference type="NCBI Taxonomy" id="158383"/>
    <lineage>
        <taxon>Eukaryota</taxon>
        <taxon>Viridiplantae</taxon>
        <taxon>Streptophyta</taxon>
        <taxon>Embryophyta</taxon>
        <taxon>Tracheophyta</taxon>
        <taxon>Spermatophyta</taxon>
        <taxon>Magnoliopsida</taxon>
        <taxon>eudicotyledons</taxon>
        <taxon>Gunneridae</taxon>
        <taxon>Pentapetalae</taxon>
        <taxon>asterids</taxon>
        <taxon>lamiids</taxon>
        <taxon>Lamiales</taxon>
        <taxon>Oleaceae</taxon>
        <taxon>Oleeae</taxon>
        <taxon>Olea</taxon>
    </lineage>
</organism>
<dbReference type="InterPro" id="IPR017887">
    <property type="entry name" value="TF_TCP_subgr"/>
</dbReference>
<sequence>MTERTQSKTEHGNMDQKMGMESKGVGERVQVRGGHIIRSASQKDRHSKVSTAKGPRDRRVRLSAHTAIQFYDVQDRLGYDRPSKAVDWLIEKAKDAIDKLDGLPPRHPNNTSVAQNSESYLSSTGTKQSESSFNIRPGPDPEFMTTMKSFFPASSGAASLTNYQNFPHDIMSKASFQAKDRGLSLHTLQDQSSRHSTNLSPSGSTFQDTYQRMDSSSANGSVENRVGSLIDSHAMSQVQRAFFSQDLPFSYRELLQSNYSIQHNPQPSVHQYSDVNSQFAFGFQVPARIHGDNEPETQN</sequence>
<gene>
    <name evidence="8" type="ORF">OLEA9_A051344</name>
</gene>
<dbReference type="EMBL" id="CACTIH010002034">
    <property type="protein sequence ID" value="CAA2972002.1"/>
    <property type="molecule type" value="Genomic_DNA"/>
</dbReference>
<evidence type="ECO:0000259" key="7">
    <source>
        <dbReference type="PROSITE" id="PS51369"/>
    </source>
</evidence>